<evidence type="ECO:0000313" key="1">
    <source>
        <dbReference type="EMBL" id="MCC8428055.1"/>
    </source>
</evidence>
<accession>A0ABS8KPR0</accession>
<evidence type="ECO:0000313" key="2">
    <source>
        <dbReference type="Proteomes" id="UP001198862"/>
    </source>
</evidence>
<organism evidence="1 2">
    <name type="scientific">Reyranella aquatilis</name>
    <dbReference type="NCBI Taxonomy" id="2035356"/>
    <lineage>
        <taxon>Bacteria</taxon>
        <taxon>Pseudomonadati</taxon>
        <taxon>Pseudomonadota</taxon>
        <taxon>Alphaproteobacteria</taxon>
        <taxon>Hyphomicrobiales</taxon>
        <taxon>Reyranellaceae</taxon>
        <taxon>Reyranella</taxon>
    </lineage>
</organism>
<proteinExistence type="predicted"/>
<reference evidence="1 2" key="1">
    <citation type="submission" date="2021-11" db="EMBL/GenBank/DDBJ databases">
        <authorList>
            <person name="Lee D.-H."/>
            <person name="Kim S.-B."/>
        </authorList>
    </citation>
    <scope>NUCLEOTIDE SEQUENCE [LARGE SCALE GENOMIC DNA]</scope>
    <source>
        <strain evidence="1 2">KCTC 52223</strain>
    </source>
</reference>
<dbReference type="Proteomes" id="UP001198862">
    <property type="component" value="Unassembled WGS sequence"/>
</dbReference>
<gene>
    <name evidence="1" type="ORF">LJ725_03690</name>
</gene>
<keyword evidence="2" id="KW-1185">Reference proteome</keyword>
<sequence length="107" mass="11367">MVAALGWPSHAVAQPAAQEMLGTWAKSGRCSVPTERLVVTPTTVAMGEGKPAAIVFYTHEVSGRPTLRWAAQGEVANVQYVEPDTLAFYGMGWGMGGPTAAYRRCSP</sequence>
<comment type="caution">
    <text evidence="1">The sequence shown here is derived from an EMBL/GenBank/DDBJ whole genome shotgun (WGS) entry which is preliminary data.</text>
</comment>
<dbReference type="RefSeq" id="WP_230549256.1">
    <property type="nucleotide sequence ID" value="NZ_JAJISD010000001.1"/>
</dbReference>
<protein>
    <submittedName>
        <fullName evidence="1">Uncharacterized protein</fullName>
    </submittedName>
</protein>
<name>A0ABS8KPR0_9HYPH</name>
<dbReference type="EMBL" id="JAJISD010000001">
    <property type="protein sequence ID" value="MCC8428055.1"/>
    <property type="molecule type" value="Genomic_DNA"/>
</dbReference>